<keyword evidence="6" id="KW-0805">Transcription regulation</keyword>
<feature type="domain" description="C2H2-type" evidence="10">
    <location>
        <begin position="10"/>
        <end position="37"/>
    </location>
</feature>
<sequence length="524" mass="58997">MKDGKEIKIWECGLCGKEFKFQYTLVRHIPTHTDVRNYQCNMCPKAFRQLSTLAQHKVTHLNLRPFVCEFCCKSFNRISTLISHKKIHYDIKRHICSYCGKGFHQKGNLRNHMYTHTNERPYKCDVCHKGFNQKSNLVCHKLSTHFKKTYHCDVCKLQFTKEVSYASHMSGIHNVKISSLNSVNSSRMQLETNCDSMDKYVFRLPVVYTNACNNNNDGELDSMRPFKLDSRSGLFRVQSQLPTITPIPVNYGHETNYSQFGSMSSKLSLGNLNKELKNQMAVVFTKTQPNVRELKPRLNVPSHENVYGDNCLLHANCFECSSKALTVDGLGTSVYPMPVVSSLPTGLPVNPIFSRSASLAPFNAPISITREDKVHQITQKSVIETSESSSKVIPPNTTPLVHPLSELSESDFQVLGSGQRETINSDNMTSELFEIKTETLNEVPFQIPTPDVVSDIDPSLFSGPETLKDNFKFGLDFDSHFDFFEDAFGSGLLDNVNIASNTAEGLNNAYSHGKFDGSLALIDL</sequence>
<evidence type="ECO:0000256" key="3">
    <source>
        <dbReference type="ARBA" id="ARBA00022737"/>
    </source>
</evidence>
<dbReference type="FunFam" id="3.30.160.60:FF:000145">
    <property type="entry name" value="Zinc finger protein 574"/>
    <property type="match status" value="1"/>
</dbReference>
<gene>
    <name evidence="11" type="ORF">GE061_016204</name>
</gene>
<evidence type="ECO:0000256" key="8">
    <source>
        <dbReference type="ARBA" id="ARBA00023242"/>
    </source>
</evidence>
<dbReference type="Pfam" id="PF00096">
    <property type="entry name" value="zf-C2H2"/>
    <property type="match status" value="3"/>
</dbReference>
<keyword evidence="5" id="KW-0862">Zinc</keyword>
<dbReference type="FunFam" id="3.30.160.60:FF:000621">
    <property type="entry name" value="FLT3-interacting zinc finger 1"/>
    <property type="match status" value="1"/>
</dbReference>
<dbReference type="Proteomes" id="UP000466442">
    <property type="component" value="Unassembled WGS sequence"/>
</dbReference>
<dbReference type="FunFam" id="3.30.160.60:FF:001732">
    <property type="entry name" value="Zgc:162936"/>
    <property type="match status" value="1"/>
</dbReference>
<dbReference type="GO" id="GO:0005634">
    <property type="term" value="C:nucleus"/>
    <property type="evidence" value="ECO:0007669"/>
    <property type="project" value="UniProtKB-SubCell"/>
</dbReference>
<evidence type="ECO:0000256" key="9">
    <source>
        <dbReference type="PROSITE-ProRule" id="PRU00042"/>
    </source>
</evidence>
<dbReference type="AlphaFoldDB" id="A0A8S9XI66"/>
<dbReference type="InterPro" id="IPR013087">
    <property type="entry name" value="Znf_C2H2_type"/>
</dbReference>
<keyword evidence="3" id="KW-0677">Repeat</keyword>
<proteinExistence type="predicted"/>
<evidence type="ECO:0000313" key="11">
    <source>
        <dbReference type="EMBL" id="KAF6207756.1"/>
    </source>
</evidence>
<evidence type="ECO:0000256" key="1">
    <source>
        <dbReference type="ARBA" id="ARBA00004123"/>
    </source>
</evidence>
<evidence type="ECO:0000256" key="7">
    <source>
        <dbReference type="ARBA" id="ARBA00023163"/>
    </source>
</evidence>
<dbReference type="Pfam" id="PF12874">
    <property type="entry name" value="zf-met"/>
    <property type="match status" value="1"/>
</dbReference>
<feature type="domain" description="C2H2-type" evidence="10">
    <location>
        <begin position="94"/>
        <end position="121"/>
    </location>
</feature>
<dbReference type="GO" id="GO:0043565">
    <property type="term" value="F:sequence-specific DNA binding"/>
    <property type="evidence" value="ECO:0007669"/>
    <property type="project" value="UniProtKB-ARBA"/>
</dbReference>
<evidence type="ECO:0000256" key="5">
    <source>
        <dbReference type="ARBA" id="ARBA00022833"/>
    </source>
</evidence>
<keyword evidence="12" id="KW-1185">Reference proteome</keyword>
<keyword evidence="2" id="KW-0479">Metal-binding</keyword>
<keyword evidence="4 9" id="KW-0863">Zinc-finger</keyword>
<evidence type="ECO:0000256" key="6">
    <source>
        <dbReference type="ARBA" id="ARBA00023015"/>
    </source>
</evidence>
<keyword evidence="8" id="KW-0539">Nucleus</keyword>
<evidence type="ECO:0000256" key="2">
    <source>
        <dbReference type="ARBA" id="ARBA00022723"/>
    </source>
</evidence>
<evidence type="ECO:0000259" key="10">
    <source>
        <dbReference type="PROSITE" id="PS50157"/>
    </source>
</evidence>
<dbReference type="OrthoDB" id="6589559at2759"/>
<dbReference type="PROSITE" id="PS00028">
    <property type="entry name" value="ZINC_FINGER_C2H2_1"/>
    <property type="match status" value="6"/>
</dbReference>
<feature type="domain" description="C2H2-type" evidence="10">
    <location>
        <begin position="122"/>
        <end position="150"/>
    </location>
</feature>
<feature type="domain" description="C2H2-type" evidence="10">
    <location>
        <begin position="66"/>
        <end position="93"/>
    </location>
</feature>
<dbReference type="PANTHER" id="PTHR24394">
    <property type="entry name" value="ZINC FINGER PROTEIN"/>
    <property type="match status" value="1"/>
</dbReference>
<keyword evidence="7" id="KW-0804">Transcription</keyword>
<dbReference type="EMBL" id="WIXP02000007">
    <property type="protein sequence ID" value="KAF6207756.1"/>
    <property type="molecule type" value="Genomic_DNA"/>
</dbReference>
<dbReference type="Gene3D" id="3.30.160.60">
    <property type="entry name" value="Classic Zinc Finger"/>
    <property type="match status" value="5"/>
</dbReference>
<comment type="subcellular location">
    <subcellularLocation>
        <location evidence="1">Nucleus</location>
    </subcellularLocation>
</comment>
<dbReference type="InterPro" id="IPR036236">
    <property type="entry name" value="Znf_C2H2_sf"/>
</dbReference>
<dbReference type="GO" id="GO:0045893">
    <property type="term" value="P:positive regulation of DNA-templated transcription"/>
    <property type="evidence" value="ECO:0007669"/>
    <property type="project" value="UniProtKB-ARBA"/>
</dbReference>
<dbReference type="PANTHER" id="PTHR24394:SF29">
    <property type="entry name" value="MYONEURIN"/>
    <property type="match status" value="1"/>
</dbReference>
<evidence type="ECO:0000256" key="4">
    <source>
        <dbReference type="ARBA" id="ARBA00022771"/>
    </source>
</evidence>
<organism evidence="11 12">
    <name type="scientific">Apolygus lucorum</name>
    <name type="common">Small green plant bug</name>
    <name type="synonym">Lygocoris lucorum</name>
    <dbReference type="NCBI Taxonomy" id="248454"/>
    <lineage>
        <taxon>Eukaryota</taxon>
        <taxon>Metazoa</taxon>
        <taxon>Ecdysozoa</taxon>
        <taxon>Arthropoda</taxon>
        <taxon>Hexapoda</taxon>
        <taxon>Insecta</taxon>
        <taxon>Pterygota</taxon>
        <taxon>Neoptera</taxon>
        <taxon>Paraneoptera</taxon>
        <taxon>Hemiptera</taxon>
        <taxon>Heteroptera</taxon>
        <taxon>Panheteroptera</taxon>
        <taxon>Cimicomorpha</taxon>
        <taxon>Miridae</taxon>
        <taxon>Mirini</taxon>
        <taxon>Apolygus</taxon>
    </lineage>
</organism>
<feature type="domain" description="C2H2-type" evidence="10">
    <location>
        <begin position="38"/>
        <end position="65"/>
    </location>
</feature>
<reference evidence="11" key="1">
    <citation type="journal article" date="2021" name="Mol. Ecol. Resour.">
        <title>Apolygus lucorum genome provides insights into omnivorousness and mesophyll feeding.</title>
        <authorList>
            <person name="Liu Y."/>
            <person name="Liu H."/>
            <person name="Wang H."/>
            <person name="Huang T."/>
            <person name="Liu B."/>
            <person name="Yang B."/>
            <person name="Yin L."/>
            <person name="Li B."/>
            <person name="Zhang Y."/>
            <person name="Zhang S."/>
            <person name="Jiang F."/>
            <person name="Zhang X."/>
            <person name="Ren Y."/>
            <person name="Wang B."/>
            <person name="Wang S."/>
            <person name="Lu Y."/>
            <person name="Wu K."/>
            <person name="Fan W."/>
            <person name="Wang G."/>
        </authorList>
    </citation>
    <scope>NUCLEOTIDE SEQUENCE</scope>
    <source>
        <strain evidence="11">12Hb</strain>
    </source>
</reference>
<dbReference type="SMART" id="SM00355">
    <property type="entry name" value="ZnF_C2H2"/>
    <property type="match status" value="6"/>
</dbReference>
<comment type="caution">
    <text evidence="11">The sequence shown here is derived from an EMBL/GenBank/DDBJ whole genome shotgun (WGS) entry which is preliminary data.</text>
</comment>
<protein>
    <recommendedName>
        <fullName evidence="10">C2H2-type domain-containing protein</fullName>
    </recommendedName>
</protein>
<name>A0A8S9XI66_APOLU</name>
<accession>A0A8S9XI66</accession>
<evidence type="ECO:0000313" key="12">
    <source>
        <dbReference type="Proteomes" id="UP000466442"/>
    </source>
</evidence>
<dbReference type="GO" id="GO:0008270">
    <property type="term" value="F:zinc ion binding"/>
    <property type="evidence" value="ECO:0007669"/>
    <property type="project" value="UniProtKB-KW"/>
</dbReference>
<dbReference type="GO" id="GO:0005694">
    <property type="term" value="C:chromosome"/>
    <property type="evidence" value="ECO:0007669"/>
    <property type="project" value="UniProtKB-ARBA"/>
</dbReference>
<dbReference type="PROSITE" id="PS50157">
    <property type="entry name" value="ZINC_FINGER_C2H2_2"/>
    <property type="match status" value="5"/>
</dbReference>
<dbReference type="SUPFAM" id="SSF57667">
    <property type="entry name" value="beta-beta-alpha zinc fingers"/>
    <property type="match status" value="3"/>
</dbReference>
<dbReference type="GO" id="GO:0000981">
    <property type="term" value="F:DNA-binding transcription factor activity, RNA polymerase II-specific"/>
    <property type="evidence" value="ECO:0007669"/>
    <property type="project" value="TreeGrafter"/>
</dbReference>